<dbReference type="GO" id="GO:0005524">
    <property type="term" value="F:ATP binding"/>
    <property type="evidence" value="ECO:0007669"/>
    <property type="project" value="InterPro"/>
</dbReference>
<dbReference type="Gene3D" id="3.40.50.300">
    <property type="entry name" value="P-loop containing nucleotide triphosphate hydrolases"/>
    <property type="match status" value="1"/>
</dbReference>
<dbReference type="GeneID" id="5054390"/>
<dbReference type="Pfam" id="PF01637">
    <property type="entry name" value="ATPase_2"/>
    <property type="match status" value="1"/>
</dbReference>
<dbReference type="InterPro" id="IPR004256">
    <property type="entry name" value="DUF234"/>
</dbReference>
<feature type="domain" description="DUF234" evidence="2">
    <location>
        <begin position="310"/>
        <end position="403"/>
    </location>
</feature>
<proteinExistence type="predicted"/>
<name>A4WK45_PYRAR</name>
<dbReference type="InterPro" id="IPR036390">
    <property type="entry name" value="WH_DNA-bd_sf"/>
</dbReference>
<evidence type="ECO:0000313" key="3">
    <source>
        <dbReference type="EMBL" id="ABP50762.1"/>
    </source>
</evidence>
<protein>
    <submittedName>
        <fullName evidence="3">ATPase</fullName>
    </submittedName>
</protein>
<evidence type="ECO:0000259" key="2">
    <source>
        <dbReference type="Pfam" id="PF03008"/>
    </source>
</evidence>
<dbReference type="PhylomeDB" id="A4WK45"/>
<accession>A4WK45</accession>
<dbReference type="KEGG" id="pas:Pars_1193"/>
<feature type="domain" description="ATPase" evidence="1">
    <location>
        <begin position="5"/>
        <end position="206"/>
    </location>
</feature>
<evidence type="ECO:0000259" key="1">
    <source>
        <dbReference type="Pfam" id="PF01637"/>
    </source>
</evidence>
<dbReference type="AlphaFoldDB" id="A4WK45"/>
<sequence length="457" mass="52437">MRHIFVDRELELKYLEERYAEDKAHLIVVYGRRRVGKTELLKRFIQGKSCVYFLASRTSLRDNLLELRRRMAEATGRRYFEKLEASTLGELLRYYWDEAEKPCVVIDEFGYLVEVDAGVLSDLQRAWDEHLSKKPSFLVLCGSTVSTIEVNVLGRRSPLYGRRTGSWEVRPLDFKWARELVPSYGFEDAVKAWAVAGGVPLYLKELDDRKTPEENIVEAVFSVGRLLFDEGYLLLREELREPSTYLTVLKYIALGYASVGKLSSATGMDKGNLMKYLHVLEALRLVKHVVPYGQRRKGVYAIADNYMWFWLKFVLPNRGELELGMAEEVLRREWARLEEHYGLVFEELIRQLIASGAVKLPFKPKYVGQWWRGDAQIDVVALDEGNALFAEVKWGKAERGDYEKLVEASQKVDVGARRRHYLIFAKGGLRGEPSGLRRVGQSDEAVVIAPGRGTGRI</sequence>
<dbReference type="Proteomes" id="UP000001567">
    <property type="component" value="Chromosome"/>
</dbReference>
<dbReference type="Pfam" id="PF03008">
    <property type="entry name" value="DUF234"/>
    <property type="match status" value="1"/>
</dbReference>
<dbReference type="PANTHER" id="PTHR34704">
    <property type="entry name" value="ATPASE"/>
    <property type="match status" value="1"/>
</dbReference>
<dbReference type="SUPFAM" id="SSF52540">
    <property type="entry name" value="P-loop containing nucleoside triphosphate hydrolases"/>
    <property type="match status" value="1"/>
</dbReference>
<dbReference type="SUPFAM" id="SSF46785">
    <property type="entry name" value="Winged helix' DNA-binding domain"/>
    <property type="match status" value="1"/>
</dbReference>
<dbReference type="InterPro" id="IPR027417">
    <property type="entry name" value="P-loop_NTPase"/>
</dbReference>
<dbReference type="InterPro" id="IPR011579">
    <property type="entry name" value="ATPase_dom"/>
</dbReference>
<dbReference type="RefSeq" id="WP_011900669.1">
    <property type="nucleotide sequence ID" value="NC_009376.1"/>
</dbReference>
<dbReference type="STRING" id="340102.Pars_1193"/>
<gene>
    <name evidence="3" type="ordered locus">Pars_1193</name>
</gene>
<dbReference type="HOGENOM" id="CLU_041137_3_0_2"/>
<dbReference type="EMBL" id="CP000660">
    <property type="protein sequence ID" value="ABP50762.1"/>
    <property type="molecule type" value="Genomic_DNA"/>
</dbReference>
<dbReference type="PANTHER" id="PTHR34704:SF1">
    <property type="entry name" value="ATPASE"/>
    <property type="match status" value="1"/>
</dbReference>
<evidence type="ECO:0000313" key="4">
    <source>
        <dbReference type="Proteomes" id="UP000001567"/>
    </source>
</evidence>
<reference evidence="3 4" key="1">
    <citation type="submission" date="2007-04" db="EMBL/GenBank/DDBJ databases">
        <title>Complete sequence of Pyrobaculum arsenaticum DSM 13514.</title>
        <authorList>
            <consortium name="US DOE Joint Genome Institute"/>
            <person name="Copeland A."/>
            <person name="Lucas S."/>
            <person name="Lapidus A."/>
            <person name="Barry K."/>
            <person name="Glavina del Rio T."/>
            <person name="Dalin E."/>
            <person name="Tice H."/>
            <person name="Pitluck S."/>
            <person name="Chain P."/>
            <person name="Malfatti S."/>
            <person name="Shin M."/>
            <person name="Vergez L."/>
            <person name="Schmutz J."/>
            <person name="Larimer F."/>
            <person name="Land M."/>
            <person name="Hauser L."/>
            <person name="Kyrpides N."/>
            <person name="Mikhailova N."/>
            <person name="Cozen A.E."/>
            <person name="Fitz-Gibbon S.T."/>
            <person name="House C.H."/>
            <person name="Saltikov C."/>
            <person name="Lowe T.M."/>
            <person name="Richardson P."/>
        </authorList>
    </citation>
    <scope>NUCLEOTIDE SEQUENCE [LARGE SCALE GENOMIC DNA]</scope>
    <source>
        <strain evidence="4">ATCC 700994 / DSM 13514 / JCM 11321 / PZ6</strain>
    </source>
</reference>
<organism evidence="3 4">
    <name type="scientific">Pyrobaculum arsenaticum (strain DSM 13514 / JCM 11321 / PZ6)</name>
    <dbReference type="NCBI Taxonomy" id="340102"/>
    <lineage>
        <taxon>Archaea</taxon>
        <taxon>Thermoproteota</taxon>
        <taxon>Thermoprotei</taxon>
        <taxon>Thermoproteales</taxon>
        <taxon>Thermoproteaceae</taxon>
        <taxon>Pyrobaculum</taxon>
    </lineage>
</organism>
<dbReference type="OrthoDB" id="24399at2157"/>